<gene>
    <name evidence="2" type="ORF">EI684_06250</name>
</gene>
<accession>A0A426U4E0</accession>
<sequence>MPRMALTPCPLSHVVGEGGRDRDSWRCNAIPEGGAHVFCPPLNARGRGGEDVEIFGVPMRFSRDWSTKSVPLLSVPLLPCSLFSCSPVLLFSVLLFSCSLFSVLLFSCSPPLLLNPIVIIAHILIDLIKTEFFFFVASDVLFRIGVAVV</sequence>
<dbReference type="EMBL" id="RSAS01000240">
    <property type="protein sequence ID" value="RRR74765.1"/>
    <property type="molecule type" value="Genomic_DNA"/>
</dbReference>
<protein>
    <submittedName>
        <fullName evidence="2">Uncharacterized protein</fullName>
    </submittedName>
</protein>
<dbReference type="AlphaFoldDB" id="A0A426U4E0"/>
<name>A0A426U4E0_9CHLR</name>
<keyword evidence="1" id="KW-1133">Transmembrane helix</keyword>
<keyword evidence="1" id="KW-0812">Transmembrane</keyword>
<feature type="transmembrane region" description="Helical" evidence="1">
    <location>
        <begin position="70"/>
        <end position="94"/>
    </location>
</feature>
<dbReference type="Proteomes" id="UP000280307">
    <property type="component" value="Unassembled WGS sequence"/>
</dbReference>
<evidence type="ECO:0000313" key="3">
    <source>
        <dbReference type="Proteomes" id="UP000280307"/>
    </source>
</evidence>
<reference evidence="2 3" key="1">
    <citation type="submission" date="2018-12" db="EMBL/GenBank/DDBJ databases">
        <title>Genome Sequence of Candidatus Viridilinea halotolerans isolated from saline sulfide-rich spring.</title>
        <authorList>
            <person name="Grouzdev D.S."/>
            <person name="Burganskaya E.I."/>
            <person name="Krutkina M.S."/>
            <person name="Sukhacheva M.V."/>
            <person name="Gorlenko V.M."/>
        </authorList>
    </citation>
    <scope>NUCLEOTIDE SEQUENCE [LARGE SCALE GENOMIC DNA]</scope>
    <source>
        <strain evidence="2">Chok-6</strain>
    </source>
</reference>
<evidence type="ECO:0000256" key="1">
    <source>
        <dbReference type="SAM" id="Phobius"/>
    </source>
</evidence>
<keyword evidence="1" id="KW-0472">Membrane</keyword>
<feature type="transmembrane region" description="Helical" evidence="1">
    <location>
        <begin position="100"/>
        <end position="125"/>
    </location>
</feature>
<comment type="caution">
    <text evidence="2">The sequence shown here is derived from an EMBL/GenBank/DDBJ whole genome shotgun (WGS) entry which is preliminary data.</text>
</comment>
<evidence type="ECO:0000313" key="2">
    <source>
        <dbReference type="EMBL" id="RRR74765.1"/>
    </source>
</evidence>
<proteinExistence type="predicted"/>
<organism evidence="2 3">
    <name type="scientific">Candidatus Viridilinea halotolerans</name>
    <dbReference type="NCBI Taxonomy" id="2491704"/>
    <lineage>
        <taxon>Bacteria</taxon>
        <taxon>Bacillati</taxon>
        <taxon>Chloroflexota</taxon>
        <taxon>Chloroflexia</taxon>
        <taxon>Chloroflexales</taxon>
        <taxon>Chloroflexineae</taxon>
        <taxon>Oscillochloridaceae</taxon>
        <taxon>Candidatus Viridilinea</taxon>
    </lineage>
</organism>